<keyword evidence="4" id="KW-0479">Metal-binding</keyword>
<dbReference type="Proteomes" id="UP000472277">
    <property type="component" value="Chromosome 30"/>
</dbReference>
<dbReference type="Gene3D" id="1.10.1170.10">
    <property type="entry name" value="Inhibitor Of Apoptosis Protein (2mihbC-IAP-1), Chain A"/>
    <property type="match status" value="1"/>
</dbReference>
<dbReference type="GeneTree" id="ENSGT00940000161744"/>
<dbReference type="PANTHER" id="PTHR46771">
    <property type="entry name" value="DETERIN"/>
    <property type="match status" value="1"/>
</dbReference>
<evidence type="ECO:0000256" key="8">
    <source>
        <dbReference type="ARBA" id="ARBA00023328"/>
    </source>
</evidence>
<comment type="similarity">
    <text evidence="3">Belongs to the IAP family.</text>
</comment>
<dbReference type="GO" id="GO:0000775">
    <property type="term" value="C:chromosome, centromeric region"/>
    <property type="evidence" value="ECO:0007669"/>
    <property type="project" value="UniProtKB-SubCell"/>
</dbReference>
<keyword evidence="7" id="KW-0862">Zinc</keyword>
<dbReference type="GO" id="GO:0005819">
    <property type="term" value="C:spindle"/>
    <property type="evidence" value="ECO:0007669"/>
    <property type="project" value="UniProtKB-SubCell"/>
</dbReference>
<dbReference type="Pfam" id="PF00653">
    <property type="entry name" value="BIR"/>
    <property type="match status" value="1"/>
</dbReference>
<evidence type="ECO:0000256" key="3">
    <source>
        <dbReference type="ARBA" id="ARBA00006672"/>
    </source>
</evidence>
<evidence type="ECO:0000313" key="10">
    <source>
        <dbReference type="Proteomes" id="UP000472277"/>
    </source>
</evidence>
<dbReference type="SUPFAM" id="SSF57924">
    <property type="entry name" value="Inhibitor of apoptosis (IAP) repeat"/>
    <property type="match status" value="1"/>
</dbReference>
<evidence type="ECO:0000256" key="2">
    <source>
        <dbReference type="ARBA" id="ARBA00004584"/>
    </source>
</evidence>
<evidence type="ECO:0000256" key="4">
    <source>
        <dbReference type="ARBA" id="ARBA00022723"/>
    </source>
</evidence>
<sequence length="138" mass="16511">VYSLSEHLCCCYSRWQHRPLQHSFLLLKKWFVHGPSENELDVACCFFCLRELECWEPEDNPWSEHIKRSPNCGFLAIRKDFGELTVSGFYHLEQERLHIYIVSHQPYPIYFDTVSYIRNCIVPNGKNCLRHTVLLYKE</sequence>
<dbReference type="AlphaFoldDB" id="A0A674E8Z2"/>
<dbReference type="SMART" id="SM00238">
    <property type="entry name" value="BIR"/>
    <property type="match status" value="1"/>
</dbReference>
<dbReference type="OMA" id="ANSCHIC"/>
<keyword evidence="10" id="KW-1185">Reference proteome</keyword>
<organism evidence="9 10">
    <name type="scientific">Salmo trutta</name>
    <name type="common">Brown trout</name>
    <dbReference type="NCBI Taxonomy" id="8032"/>
    <lineage>
        <taxon>Eukaryota</taxon>
        <taxon>Metazoa</taxon>
        <taxon>Chordata</taxon>
        <taxon>Craniata</taxon>
        <taxon>Vertebrata</taxon>
        <taxon>Euteleostomi</taxon>
        <taxon>Actinopterygii</taxon>
        <taxon>Neopterygii</taxon>
        <taxon>Teleostei</taxon>
        <taxon>Protacanthopterygii</taxon>
        <taxon>Salmoniformes</taxon>
        <taxon>Salmonidae</taxon>
        <taxon>Salmoninae</taxon>
        <taxon>Salmo</taxon>
    </lineage>
</organism>
<dbReference type="PANTHER" id="PTHR46771:SF2">
    <property type="entry name" value="BACULOVIRAL IAP REPEAT-CONTAINING PROTEIN 5.1"/>
    <property type="match status" value="1"/>
</dbReference>
<dbReference type="InterPro" id="IPR001370">
    <property type="entry name" value="BIR_rpt"/>
</dbReference>
<name>A0A674E8Z2_SALTR</name>
<reference evidence="9" key="1">
    <citation type="submission" date="2025-08" db="UniProtKB">
        <authorList>
            <consortium name="Ensembl"/>
        </authorList>
    </citation>
    <scope>IDENTIFICATION</scope>
</reference>
<evidence type="ECO:0000313" key="9">
    <source>
        <dbReference type="Ensembl" id="ENSSTUP00000104438.1"/>
    </source>
</evidence>
<reference evidence="9" key="2">
    <citation type="submission" date="2025-09" db="UniProtKB">
        <authorList>
            <consortium name="Ensembl"/>
        </authorList>
    </citation>
    <scope>IDENTIFICATION</scope>
</reference>
<accession>A0A674E8Z2</accession>
<dbReference type="GO" id="GO:0046872">
    <property type="term" value="F:metal ion binding"/>
    <property type="evidence" value="ECO:0007669"/>
    <property type="project" value="UniProtKB-KW"/>
</dbReference>
<dbReference type="PROSITE" id="PS50143">
    <property type="entry name" value="BIR_REPEAT_2"/>
    <property type="match status" value="1"/>
</dbReference>
<keyword evidence="6" id="KW-0159">Chromosome partition</keyword>
<evidence type="ECO:0000256" key="6">
    <source>
        <dbReference type="ARBA" id="ARBA00022829"/>
    </source>
</evidence>
<proteinExistence type="inferred from homology"/>
<dbReference type="InParanoid" id="A0A674E8Z2"/>
<dbReference type="GO" id="GO:0007059">
    <property type="term" value="P:chromosome segregation"/>
    <property type="evidence" value="ECO:0007669"/>
    <property type="project" value="UniProtKB-KW"/>
</dbReference>
<dbReference type="InterPro" id="IPR051190">
    <property type="entry name" value="Baculoviral_IAP"/>
</dbReference>
<dbReference type="Ensembl" id="ENSSTUT00000111964.1">
    <property type="protein sequence ID" value="ENSSTUP00000104438.1"/>
    <property type="gene ID" value="ENSSTUG00000046627.1"/>
</dbReference>
<comment type="subcellular location">
    <subcellularLocation>
        <location evidence="2">Chromosome</location>
        <location evidence="2">Centromere</location>
    </subcellularLocation>
    <subcellularLocation>
        <location evidence="1">Cytoplasm</location>
        <location evidence="1">Cytoskeleton</location>
        <location evidence="1">Spindle</location>
    </subcellularLocation>
</comment>
<evidence type="ECO:0000256" key="7">
    <source>
        <dbReference type="ARBA" id="ARBA00022833"/>
    </source>
</evidence>
<evidence type="ECO:0000256" key="5">
    <source>
        <dbReference type="ARBA" id="ARBA00022776"/>
    </source>
</evidence>
<keyword evidence="5" id="KW-0132">Cell division</keyword>
<protein>
    <submittedName>
        <fullName evidence="9">Baculoviral IAP repeat containing 5b</fullName>
    </submittedName>
</protein>
<keyword evidence="5" id="KW-0498">Mitosis</keyword>
<keyword evidence="8" id="KW-0137">Centromere</keyword>
<evidence type="ECO:0000256" key="1">
    <source>
        <dbReference type="ARBA" id="ARBA00004186"/>
    </source>
</evidence>
<keyword evidence="5" id="KW-0131">Cell cycle</keyword>